<evidence type="ECO:0000313" key="1">
    <source>
        <dbReference type="EMBL" id="KIA63384.1"/>
    </source>
</evidence>
<comment type="caution">
    <text evidence="1">The sequence shown here is derived from an EMBL/GenBank/DDBJ whole genome shotgun (WGS) entry which is preliminary data.</text>
</comment>
<protein>
    <recommendedName>
        <fullName evidence="3">Molecular chaperone</fullName>
    </recommendedName>
</protein>
<gene>
    <name evidence="1" type="ORF">FG87_19495</name>
</gene>
<evidence type="ECO:0008006" key="3">
    <source>
        <dbReference type="Google" id="ProtNLM"/>
    </source>
</evidence>
<evidence type="ECO:0000313" key="2">
    <source>
        <dbReference type="Proteomes" id="UP000031364"/>
    </source>
</evidence>
<keyword evidence="2" id="KW-1185">Reference proteome</keyword>
<dbReference type="Proteomes" id="UP000031364">
    <property type="component" value="Unassembled WGS sequence"/>
</dbReference>
<dbReference type="EMBL" id="JNFP01000022">
    <property type="protein sequence ID" value="KIA63384.1"/>
    <property type="molecule type" value="Genomic_DNA"/>
</dbReference>
<name>A0ABR4ZDJ6_9NOCA</name>
<dbReference type="Gene3D" id="3.30.420.40">
    <property type="match status" value="2"/>
</dbReference>
<proteinExistence type="predicted"/>
<accession>A0ABR4ZDJ6</accession>
<reference evidence="1 2" key="1">
    <citation type="journal article" date="2014" name="Int. J. Syst. Evol. Microbiol.">
        <title>Nocardia vulneris sp. nov., isolated from wounds of human patients in North America.</title>
        <authorList>
            <person name="Lasker B.A."/>
            <person name="Bell M."/>
            <person name="Klenk H.P."/>
            <person name="Sproer C."/>
            <person name="Schumann C."/>
            <person name="Schumann P."/>
            <person name="Brown J.M."/>
        </authorList>
    </citation>
    <scope>NUCLEOTIDE SEQUENCE [LARGE SCALE GENOMIC DNA]</scope>
    <source>
        <strain evidence="1 2">W9851</strain>
    </source>
</reference>
<sequence length="223" mass="24332">MRDLIASGHLAVDMTVTYRAIYSDKQVELLRQAPVLSVAQVAHLVSEPVAAAEWLARERDTSGLEFVLVYDLGATSLDVALVRVGPRQPAHCRIRQRSYDFGGRPLKLGIAECVGPATVGGLPRSPTVTSYEPALARSSFRVVERSSPRARGAQMPDWAAHLGPRTIPACAGSTLVELQVLSPNCRFSIGLFRRLDPGEPQRGRWLSWQVAWSESVAAKYAEA</sequence>
<organism evidence="1 2">
    <name type="scientific">Nocardia vulneris</name>
    <dbReference type="NCBI Taxonomy" id="1141657"/>
    <lineage>
        <taxon>Bacteria</taxon>
        <taxon>Bacillati</taxon>
        <taxon>Actinomycetota</taxon>
        <taxon>Actinomycetes</taxon>
        <taxon>Mycobacteriales</taxon>
        <taxon>Nocardiaceae</taxon>
        <taxon>Nocardia</taxon>
    </lineage>
</organism>